<dbReference type="PANTHER" id="PTHR47163:SF2">
    <property type="entry name" value="SI:DKEY-17M8.2"/>
    <property type="match status" value="1"/>
</dbReference>
<reference evidence="2 3" key="1">
    <citation type="submission" date="2018-12" db="EMBL/GenBank/DDBJ databases">
        <title>bacterium Hansschlegelia zhihuaiae S113.</title>
        <authorList>
            <person name="He J."/>
        </authorList>
    </citation>
    <scope>NUCLEOTIDE SEQUENCE [LARGE SCALE GENOMIC DNA]</scope>
    <source>
        <strain evidence="2 3">S 113</strain>
    </source>
</reference>
<evidence type="ECO:0000259" key="1">
    <source>
        <dbReference type="SMART" id="SM01126"/>
    </source>
</evidence>
<dbReference type="InterPro" id="IPR024445">
    <property type="entry name" value="Tnp_ISXO2-like"/>
</dbReference>
<dbReference type="NCBIfam" id="NF033547">
    <property type="entry name" value="transpos_IS1595"/>
    <property type="match status" value="1"/>
</dbReference>
<dbReference type="Pfam" id="PF12760">
    <property type="entry name" value="Zn_ribbon_IS1595"/>
    <property type="match status" value="1"/>
</dbReference>
<dbReference type="Pfam" id="PF12762">
    <property type="entry name" value="DDE_Tnp_IS1595"/>
    <property type="match status" value="1"/>
</dbReference>
<keyword evidence="3" id="KW-1185">Reference proteome</keyword>
<sequence>MSTLTDPIFHDNDKAREHLEAIRWENGLYCPHCGNADETSIHKLQGKSHRPGLFQCNACRQHFTVTVGTVMERSKVPLAKWVLGFHLMAASKKGMSAHQLHRMLGVTYKTAWFMAHRIREAMKEDVASSGPLGGEGKIVEADETYIGKRETPAKLSRGRIATPTKSGKAGGAQKRVVIGLVERGGRTRMVHINHATRDTVREVLVRNVDRASVLHTDESRLYTITGKEFNGHRTVKHSAGEYVRRDAEAIVHSNTIENVFSVFKRGMVGVYQHCGEAHLHRYLAEFDFRYNRRTALKISDRERTDDAIRGASGKRLTYNQFENAGHA</sequence>
<organism evidence="2 3">
    <name type="scientific">Hansschlegelia zhihuaiae</name>
    <dbReference type="NCBI Taxonomy" id="405005"/>
    <lineage>
        <taxon>Bacteria</taxon>
        <taxon>Pseudomonadati</taxon>
        <taxon>Pseudomonadota</taxon>
        <taxon>Alphaproteobacteria</taxon>
        <taxon>Hyphomicrobiales</taxon>
        <taxon>Methylopilaceae</taxon>
        <taxon>Hansschlegelia</taxon>
    </lineage>
</organism>
<dbReference type="SMART" id="SM01126">
    <property type="entry name" value="DDE_Tnp_IS1595"/>
    <property type="match status" value="1"/>
</dbReference>
<gene>
    <name evidence="2" type="ORF">EK403_07805</name>
</gene>
<accession>A0A4V1KJE1</accession>
<proteinExistence type="predicted"/>
<dbReference type="OrthoDB" id="271821at2"/>
<dbReference type="AlphaFoldDB" id="A0A4V1KJE1"/>
<comment type="caution">
    <text evidence="2">The sequence shown here is derived from an EMBL/GenBank/DDBJ whole genome shotgun (WGS) entry which is preliminary data.</text>
</comment>
<evidence type="ECO:0000313" key="2">
    <source>
        <dbReference type="EMBL" id="RXF73872.1"/>
    </source>
</evidence>
<dbReference type="InterPro" id="IPR024442">
    <property type="entry name" value="Transposase_Zn_ribbon"/>
</dbReference>
<dbReference type="EMBL" id="RYFI01000006">
    <property type="protein sequence ID" value="RXF73872.1"/>
    <property type="molecule type" value="Genomic_DNA"/>
</dbReference>
<dbReference type="PANTHER" id="PTHR47163">
    <property type="entry name" value="DDE_TNP_IS1595 DOMAIN-CONTAINING PROTEIN"/>
    <property type="match status" value="1"/>
</dbReference>
<name>A0A4V1KJE1_9HYPH</name>
<dbReference type="InterPro" id="IPR053164">
    <property type="entry name" value="IS1016-like_transposase"/>
</dbReference>
<dbReference type="RefSeq" id="WP_128776945.1">
    <property type="nucleotide sequence ID" value="NZ_RYFI01000006.1"/>
</dbReference>
<evidence type="ECO:0000313" key="3">
    <source>
        <dbReference type="Proteomes" id="UP000289708"/>
    </source>
</evidence>
<feature type="domain" description="ISXO2-like transposase" evidence="1">
    <location>
        <begin position="131"/>
        <end position="291"/>
    </location>
</feature>
<dbReference type="Proteomes" id="UP000289708">
    <property type="component" value="Unassembled WGS sequence"/>
</dbReference>
<protein>
    <submittedName>
        <fullName evidence="2">IS1595 family transposase</fullName>
    </submittedName>
</protein>